<feature type="transmembrane region" description="Helical" evidence="7">
    <location>
        <begin position="165"/>
        <end position="189"/>
    </location>
</feature>
<dbReference type="PANTHER" id="PTHR23513:SF6">
    <property type="entry name" value="MAJOR FACILITATOR SUPERFAMILY ASSOCIATED DOMAIN-CONTAINING PROTEIN"/>
    <property type="match status" value="1"/>
</dbReference>
<evidence type="ECO:0000259" key="8">
    <source>
        <dbReference type="PROSITE" id="PS50850"/>
    </source>
</evidence>
<feature type="transmembrane region" description="Helical" evidence="7">
    <location>
        <begin position="259"/>
        <end position="278"/>
    </location>
</feature>
<keyword evidence="10" id="KW-1185">Reference proteome</keyword>
<organism evidence="9 10">
    <name type="scientific">Actinokineospora fastidiosa</name>
    <dbReference type="NCBI Taxonomy" id="1816"/>
    <lineage>
        <taxon>Bacteria</taxon>
        <taxon>Bacillati</taxon>
        <taxon>Actinomycetota</taxon>
        <taxon>Actinomycetes</taxon>
        <taxon>Pseudonocardiales</taxon>
        <taxon>Pseudonocardiaceae</taxon>
        <taxon>Actinokineospora</taxon>
    </lineage>
</organism>
<evidence type="ECO:0000256" key="3">
    <source>
        <dbReference type="ARBA" id="ARBA00022475"/>
    </source>
</evidence>
<evidence type="ECO:0000256" key="7">
    <source>
        <dbReference type="SAM" id="Phobius"/>
    </source>
</evidence>
<feature type="transmembrane region" description="Helical" evidence="7">
    <location>
        <begin position="90"/>
        <end position="123"/>
    </location>
</feature>
<feature type="transmembrane region" description="Helical" evidence="7">
    <location>
        <begin position="21"/>
        <end position="42"/>
    </location>
</feature>
<sequence length="418" mass="44260">MLPMASTLRHHADFRRLWAGDTIAQVGTHVGLVVLPLLAVGLLNASAFQMGLLTAAEHAAFLLLGLPAGAWVDRVRRRPLMIRMDLARAALLATVPLAWWMDALTFTQLVVVALLVGTCTVFFDVGYQSYLPSLVGRQHLVEGNAKLQASHSVAFTTGPALGGGLAQLVGTAVALLTTGLGYLASALFLSRIRTVEPEPVRPARRDLRAEVMEGLRFVVRNRYLRPMVSCTATWNLFGGVQNAVLILFLVTQVGLTEGAVGLVVGLAGVGGIVGALVAARVNRAIGQARAIWVVQVVSAPFGLLLPMAAPGWPLVVAVAGTVVVSVCVVVYNVAQVSFRQTICPDHLLGRMNASVRFLVWGSLPLGGLLGGVLGELIGLRPTLWVAASGCGLASLWVLLSPLRGLRDLPEEHRTETVG</sequence>
<gene>
    <name evidence="9" type="ORF">GCM10010171_52910</name>
</gene>
<comment type="caution">
    <text evidence="9">The sequence shown here is derived from an EMBL/GenBank/DDBJ whole genome shotgun (WGS) entry which is preliminary data.</text>
</comment>
<feature type="transmembrane region" description="Helical" evidence="7">
    <location>
        <begin position="383"/>
        <end position="402"/>
    </location>
</feature>
<evidence type="ECO:0000256" key="5">
    <source>
        <dbReference type="ARBA" id="ARBA00022989"/>
    </source>
</evidence>
<feature type="transmembrane region" description="Helical" evidence="7">
    <location>
        <begin position="48"/>
        <end position="69"/>
    </location>
</feature>
<name>A0A918GNT7_9PSEU</name>
<feature type="transmembrane region" description="Helical" evidence="7">
    <location>
        <begin position="232"/>
        <end position="253"/>
    </location>
</feature>
<dbReference type="Gene3D" id="1.20.1250.20">
    <property type="entry name" value="MFS general substrate transporter like domains"/>
    <property type="match status" value="1"/>
</dbReference>
<evidence type="ECO:0000313" key="10">
    <source>
        <dbReference type="Proteomes" id="UP000660680"/>
    </source>
</evidence>
<feature type="transmembrane region" description="Helical" evidence="7">
    <location>
        <begin position="355"/>
        <end position="377"/>
    </location>
</feature>
<dbReference type="PANTHER" id="PTHR23513">
    <property type="entry name" value="INTEGRAL MEMBRANE EFFLUX PROTEIN-RELATED"/>
    <property type="match status" value="1"/>
</dbReference>
<dbReference type="EMBL" id="BMRB01000005">
    <property type="protein sequence ID" value="GGS51088.1"/>
    <property type="molecule type" value="Genomic_DNA"/>
</dbReference>
<evidence type="ECO:0000313" key="9">
    <source>
        <dbReference type="EMBL" id="GGS51088.1"/>
    </source>
</evidence>
<evidence type="ECO:0000256" key="4">
    <source>
        <dbReference type="ARBA" id="ARBA00022692"/>
    </source>
</evidence>
<evidence type="ECO:0000256" key="2">
    <source>
        <dbReference type="ARBA" id="ARBA00022448"/>
    </source>
</evidence>
<protein>
    <submittedName>
        <fullName evidence="9">MFS transporter</fullName>
    </submittedName>
</protein>
<dbReference type="GO" id="GO:0005886">
    <property type="term" value="C:plasma membrane"/>
    <property type="evidence" value="ECO:0007669"/>
    <property type="project" value="UniProtKB-SubCell"/>
</dbReference>
<dbReference type="SUPFAM" id="SSF103473">
    <property type="entry name" value="MFS general substrate transporter"/>
    <property type="match status" value="1"/>
</dbReference>
<dbReference type="PROSITE" id="PS50850">
    <property type="entry name" value="MFS"/>
    <property type="match status" value="1"/>
</dbReference>
<evidence type="ECO:0000256" key="6">
    <source>
        <dbReference type="ARBA" id="ARBA00023136"/>
    </source>
</evidence>
<dbReference type="InterPro" id="IPR010290">
    <property type="entry name" value="TM_effector"/>
</dbReference>
<keyword evidence="4 7" id="KW-0812">Transmembrane</keyword>
<dbReference type="GO" id="GO:0022857">
    <property type="term" value="F:transmembrane transporter activity"/>
    <property type="evidence" value="ECO:0007669"/>
    <property type="project" value="InterPro"/>
</dbReference>
<comment type="subcellular location">
    <subcellularLocation>
        <location evidence="1">Cell membrane</location>
        <topology evidence="1">Multi-pass membrane protein</topology>
    </subcellularLocation>
</comment>
<dbReference type="Pfam" id="PF05977">
    <property type="entry name" value="MFS_3"/>
    <property type="match status" value="1"/>
</dbReference>
<dbReference type="AlphaFoldDB" id="A0A918GNT7"/>
<dbReference type="Proteomes" id="UP000660680">
    <property type="component" value="Unassembled WGS sequence"/>
</dbReference>
<reference evidence="9" key="2">
    <citation type="submission" date="2020-09" db="EMBL/GenBank/DDBJ databases">
        <authorList>
            <person name="Sun Q."/>
            <person name="Ohkuma M."/>
        </authorList>
    </citation>
    <scope>NUCLEOTIDE SEQUENCE</scope>
    <source>
        <strain evidence="9">JCM 3276</strain>
    </source>
</reference>
<evidence type="ECO:0000256" key="1">
    <source>
        <dbReference type="ARBA" id="ARBA00004651"/>
    </source>
</evidence>
<keyword evidence="5 7" id="KW-1133">Transmembrane helix</keyword>
<proteinExistence type="predicted"/>
<reference evidence="9" key="1">
    <citation type="journal article" date="2014" name="Int. J. Syst. Evol. Microbiol.">
        <title>Complete genome sequence of Corynebacterium casei LMG S-19264T (=DSM 44701T), isolated from a smear-ripened cheese.</title>
        <authorList>
            <consortium name="US DOE Joint Genome Institute (JGI-PGF)"/>
            <person name="Walter F."/>
            <person name="Albersmeier A."/>
            <person name="Kalinowski J."/>
            <person name="Ruckert C."/>
        </authorList>
    </citation>
    <scope>NUCLEOTIDE SEQUENCE</scope>
    <source>
        <strain evidence="9">JCM 3276</strain>
    </source>
</reference>
<keyword evidence="2" id="KW-0813">Transport</keyword>
<dbReference type="CDD" id="cd06173">
    <property type="entry name" value="MFS_MefA_like"/>
    <property type="match status" value="1"/>
</dbReference>
<accession>A0A918GNT7</accession>
<keyword evidence="3" id="KW-1003">Cell membrane</keyword>
<keyword evidence="6 7" id="KW-0472">Membrane</keyword>
<feature type="transmembrane region" description="Helical" evidence="7">
    <location>
        <begin position="290"/>
        <end position="308"/>
    </location>
</feature>
<dbReference type="InterPro" id="IPR020846">
    <property type="entry name" value="MFS_dom"/>
</dbReference>
<dbReference type="InterPro" id="IPR036259">
    <property type="entry name" value="MFS_trans_sf"/>
</dbReference>
<feature type="transmembrane region" description="Helical" evidence="7">
    <location>
        <begin position="314"/>
        <end position="334"/>
    </location>
</feature>
<feature type="domain" description="Major facilitator superfamily (MFS) profile" evidence="8">
    <location>
        <begin position="174"/>
        <end position="418"/>
    </location>
</feature>